<dbReference type="OrthoDB" id="9784707at2"/>
<dbReference type="Pfam" id="PF13302">
    <property type="entry name" value="Acetyltransf_3"/>
    <property type="match status" value="1"/>
</dbReference>
<name>A0A0R2CS36_9LACO</name>
<keyword evidence="3" id="KW-1185">Reference proteome</keyword>
<dbReference type="GO" id="GO:1990189">
    <property type="term" value="F:protein N-terminal-serine acetyltransferase activity"/>
    <property type="evidence" value="ECO:0007669"/>
    <property type="project" value="TreeGrafter"/>
</dbReference>
<proteinExistence type="predicted"/>
<keyword evidence="2" id="KW-0689">Ribosomal protein</keyword>
<dbReference type="PROSITE" id="PS51186">
    <property type="entry name" value="GNAT"/>
    <property type="match status" value="1"/>
</dbReference>
<sequence>MFSFNYDEDVSISLPVINLDAKVLFKEIQESKNEIAPWLPWAKEMKKVEQEAEFLAVTLKHFGAGNSLNCVIFYHNQQVGMISFNKIDNVNKLADIGYWLGTRWTHKGIMHRAVLAMLEVGFTDYQLNKIIIRAAIDNQPSNLVAQKLNFHLDGINREAEKYANNKFRDLNEWSLLKSEWLANSMKRS</sequence>
<dbReference type="GO" id="GO:0008999">
    <property type="term" value="F:protein-N-terminal-alanine acetyltransferase activity"/>
    <property type="evidence" value="ECO:0007669"/>
    <property type="project" value="TreeGrafter"/>
</dbReference>
<evidence type="ECO:0000313" key="2">
    <source>
        <dbReference type="EMBL" id="KRM90934.1"/>
    </source>
</evidence>
<dbReference type="PATRIC" id="fig|1423729.3.peg.940"/>
<dbReference type="STRING" id="1423729.FC80_GL000929"/>
<dbReference type="SUPFAM" id="SSF55729">
    <property type="entry name" value="Acyl-CoA N-acyltransferases (Nat)"/>
    <property type="match status" value="1"/>
</dbReference>
<dbReference type="AlphaFoldDB" id="A0A0R2CS36"/>
<feature type="domain" description="N-acetyltransferase" evidence="1">
    <location>
        <begin position="23"/>
        <end position="169"/>
    </location>
</feature>
<dbReference type="RefSeq" id="WP_057829148.1">
    <property type="nucleotide sequence ID" value="NZ_AYZE01000014.1"/>
</dbReference>
<dbReference type="PANTHER" id="PTHR43441">
    <property type="entry name" value="RIBOSOMAL-PROTEIN-SERINE ACETYLTRANSFERASE"/>
    <property type="match status" value="1"/>
</dbReference>
<dbReference type="EMBL" id="AYZE01000014">
    <property type="protein sequence ID" value="KRM90934.1"/>
    <property type="molecule type" value="Genomic_DNA"/>
</dbReference>
<dbReference type="GO" id="GO:0005737">
    <property type="term" value="C:cytoplasm"/>
    <property type="evidence" value="ECO:0007669"/>
    <property type="project" value="TreeGrafter"/>
</dbReference>
<dbReference type="InterPro" id="IPR000182">
    <property type="entry name" value="GNAT_dom"/>
</dbReference>
<organism evidence="2 3">
    <name type="scientific">Liquorilactobacillus cacaonum DSM 21116</name>
    <dbReference type="NCBI Taxonomy" id="1423729"/>
    <lineage>
        <taxon>Bacteria</taxon>
        <taxon>Bacillati</taxon>
        <taxon>Bacillota</taxon>
        <taxon>Bacilli</taxon>
        <taxon>Lactobacillales</taxon>
        <taxon>Lactobacillaceae</taxon>
        <taxon>Liquorilactobacillus</taxon>
    </lineage>
</organism>
<evidence type="ECO:0000259" key="1">
    <source>
        <dbReference type="PROSITE" id="PS51186"/>
    </source>
</evidence>
<dbReference type="PANTHER" id="PTHR43441:SF11">
    <property type="entry name" value="RIBOSOMAL-PROTEIN-SERINE ACETYLTRANSFERASE"/>
    <property type="match status" value="1"/>
</dbReference>
<dbReference type="Gene3D" id="3.40.630.30">
    <property type="match status" value="1"/>
</dbReference>
<evidence type="ECO:0000313" key="3">
    <source>
        <dbReference type="Proteomes" id="UP000051131"/>
    </source>
</evidence>
<dbReference type="GO" id="GO:0005840">
    <property type="term" value="C:ribosome"/>
    <property type="evidence" value="ECO:0007669"/>
    <property type="project" value="UniProtKB-KW"/>
</dbReference>
<keyword evidence="2" id="KW-0687">Ribonucleoprotein</keyword>
<reference evidence="2 3" key="1">
    <citation type="journal article" date="2015" name="Genome Announc.">
        <title>Expanding the biotechnology potential of lactobacilli through comparative genomics of 213 strains and associated genera.</title>
        <authorList>
            <person name="Sun Z."/>
            <person name="Harris H.M."/>
            <person name="McCann A."/>
            <person name="Guo C."/>
            <person name="Argimon S."/>
            <person name="Zhang W."/>
            <person name="Yang X."/>
            <person name="Jeffery I.B."/>
            <person name="Cooney J.C."/>
            <person name="Kagawa T.F."/>
            <person name="Liu W."/>
            <person name="Song Y."/>
            <person name="Salvetti E."/>
            <person name="Wrobel A."/>
            <person name="Rasinkangas P."/>
            <person name="Parkhill J."/>
            <person name="Rea M.C."/>
            <person name="O'Sullivan O."/>
            <person name="Ritari J."/>
            <person name="Douillard F.P."/>
            <person name="Paul Ross R."/>
            <person name="Yang R."/>
            <person name="Briner A.E."/>
            <person name="Felis G.E."/>
            <person name="de Vos W.M."/>
            <person name="Barrangou R."/>
            <person name="Klaenhammer T.R."/>
            <person name="Caufield P.W."/>
            <person name="Cui Y."/>
            <person name="Zhang H."/>
            <person name="O'Toole P.W."/>
        </authorList>
    </citation>
    <scope>NUCLEOTIDE SEQUENCE [LARGE SCALE GENOMIC DNA]</scope>
    <source>
        <strain evidence="2 3">DSM 21116</strain>
    </source>
</reference>
<accession>A0A0R2CS36</accession>
<dbReference type="InterPro" id="IPR016181">
    <property type="entry name" value="Acyl_CoA_acyltransferase"/>
</dbReference>
<gene>
    <name evidence="2" type="ORF">FC80_GL000929</name>
</gene>
<keyword evidence="2" id="KW-0808">Transferase</keyword>
<dbReference type="InterPro" id="IPR051908">
    <property type="entry name" value="Ribosomal_N-acetyltransferase"/>
</dbReference>
<dbReference type="Proteomes" id="UP000051131">
    <property type="component" value="Unassembled WGS sequence"/>
</dbReference>
<comment type="caution">
    <text evidence="2">The sequence shown here is derived from an EMBL/GenBank/DDBJ whole genome shotgun (WGS) entry which is preliminary data.</text>
</comment>
<protein>
    <submittedName>
        <fullName evidence="2">Acetyltransferase, including n-acetylase of ribosomal protein</fullName>
    </submittedName>
</protein>